<sequence length="1206" mass="134105">MKNKLLHQLWMFTKNFLFGFLIQCIAFTTLMANDGNAQLKGINEVYVEVGFEKAALRQVFRVLESETGFNFVYSNQEFDQQLKVTVPPQTRSLSDLLTAIARQTGLSFRQVNNNINVKKSGLLGTHPKQSGPEKDRFDVVISGTVSSADDGTTLPGVNVTIKGTTTGTVTDVDGNFMIQVPEGDVVLVFSFVGFEKQEVIVGSQSTINVTLEPDVTALNEVIVVGFGERRVKDLTGSISTVGASTIEKTNMVSPQFALQGNATGVRVVNASGDPNEAPRIFVRGIGTWNGDAQPLYVVDGQIWEPARAGNEDLIGGAGRSTPPNIFNLINPNDIENISVLKDASAAAIYGSRGANGVVLITTKKGQKGEPVIAFNTNFGIQNSPRFDMLNTGQYIDITREMYANNLNPDVSIEQNLYGRNDPSQAVRLTSFSPQFDPESPYYINDLTTYNWQDELVRTNALNQSYDFKISGANDRIDYYVSAGYLDQEGILWGNDYKRYTTAINLNVRVKDWWKVGVNFKYTRQEADLNDKGKLPDYAAAPPWQPLRDPGNPYGFAPVIDPFLFGDTWQPNKLYGQGSRPNYLAVGTINYAGFDLDRKMGQFYTEFTPIQGLSLRGSINLDYTKQVRYGLDAFSRVNIFLPTGINPRNEAPNAPNSLGSFESRGNNIFNYQTDFTASYDRLFGSKHRLTLTAAVQDQRHYLHNLNLSTQNLNNLVDNPKKNGYGNDINNNSSFTGWGQRFWFGLVGRMNYIFDSKYYLDFSYRRDASNGFARDYRWGNFYSVSGAWRLSEEAFMSDVSFINDLKIRGGWGEAGNDQAAVGQYAFLSGANLGLSSYRWGSGSGDPLGILNLGGLVADFPNASLSWEVVTTSTIAVDALLFNNKINLTAELFNRATSNILQRVNLPLSVGTNNPLFNIGKLENRGLDLLVGFNDQTNGFNYGISGNISFLNNEVTRLYQDQPLSTGFGRVEVGRSVGHIWGYKLGGIFQNQEEVDSYFANFEDEIIGNADFVAPGDMYFLDVQGNPTDEERFYSTTPDGRINAFDQTEIGNTIPGVTYGINLNAGWKGFDVSMNFYGEGKVDKINTARRRFESMSGAGATYFTTTLDRWTSSNTDTDMPRAVVNDPAGNNRLSDRWVESAAFFRLNNWQVGYTLPESFLALTKNNIRSLRFYLGGQNNLYLFRWRGIDPVNDDFPLPRSFNMGLNASF</sequence>
<evidence type="ECO:0000256" key="7">
    <source>
        <dbReference type="PROSITE-ProRule" id="PRU01360"/>
    </source>
</evidence>
<dbReference type="Proteomes" id="UP000184513">
    <property type="component" value="Unassembled WGS sequence"/>
</dbReference>
<dbReference type="InterPro" id="IPR036942">
    <property type="entry name" value="Beta-barrel_TonB_sf"/>
</dbReference>
<evidence type="ECO:0000259" key="8">
    <source>
        <dbReference type="Pfam" id="PF07715"/>
    </source>
</evidence>
<dbReference type="GO" id="GO:0009279">
    <property type="term" value="C:cell outer membrane"/>
    <property type="evidence" value="ECO:0007669"/>
    <property type="project" value="UniProtKB-SubCell"/>
</dbReference>
<dbReference type="RefSeq" id="WP_084096941.1">
    <property type="nucleotide sequence ID" value="NZ_FRCY01000002.1"/>
</dbReference>
<gene>
    <name evidence="9" type="ORF">SAMN04488057_102221</name>
</gene>
<evidence type="ECO:0000256" key="4">
    <source>
        <dbReference type="ARBA" id="ARBA00022692"/>
    </source>
</evidence>
<evidence type="ECO:0000256" key="3">
    <source>
        <dbReference type="ARBA" id="ARBA00022452"/>
    </source>
</evidence>
<dbReference type="PROSITE" id="PS52016">
    <property type="entry name" value="TONB_DEPENDENT_REC_3"/>
    <property type="match status" value="1"/>
</dbReference>
<keyword evidence="10" id="KW-1185">Reference proteome</keyword>
<evidence type="ECO:0000256" key="6">
    <source>
        <dbReference type="ARBA" id="ARBA00023237"/>
    </source>
</evidence>
<dbReference type="InterPro" id="IPR039426">
    <property type="entry name" value="TonB-dep_rcpt-like"/>
</dbReference>
<dbReference type="Pfam" id="PF07715">
    <property type="entry name" value="Plug"/>
    <property type="match status" value="1"/>
</dbReference>
<dbReference type="STRING" id="388280.SAMN04488057_102221"/>
<keyword evidence="5 7" id="KW-0472">Membrane</keyword>
<dbReference type="NCBIfam" id="TIGR04057">
    <property type="entry name" value="SusC_RagA_signa"/>
    <property type="match status" value="1"/>
</dbReference>
<comment type="similarity">
    <text evidence="7">Belongs to the TonB-dependent receptor family.</text>
</comment>
<accession>A0A1M7JZW9</accession>
<dbReference type="SUPFAM" id="SSF56935">
    <property type="entry name" value="Porins"/>
    <property type="match status" value="1"/>
</dbReference>
<evidence type="ECO:0000256" key="5">
    <source>
        <dbReference type="ARBA" id="ARBA00023136"/>
    </source>
</evidence>
<dbReference type="EMBL" id="FRCY01000002">
    <property type="protein sequence ID" value="SHM58273.1"/>
    <property type="molecule type" value="Genomic_DNA"/>
</dbReference>
<evidence type="ECO:0000313" key="10">
    <source>
        <dbReference type="Proteomes" id="UP000184513"/>
    </source>
</evidence>
<keyword evidence="6 7" id="KW-0998">Cell outer membrane</keyword>
<dbReference type="SUPFAM" id="SSF49464">
    <property type="entry name" value="Carboxypeptidase regulatory domain-like"/>
    <property type="match status" value="1"/>
</dbReference>
<dbReference type="AlphaFoldDB" id="A0A1M7JZW9"/>
<dbReference type="InterPro" id="IPR023996">
    <property type="entry name" value="TonB-dep_OMP_SusC/RagA"/>
</dbReference>
<dbReference type="Pfam" id="PF13715">
    <property type="entry name" value="CarbopepD_reg_2"/>
    <property type="match status" value="1"/>
</dbReference>
<comment type="subcellular location">
    <subcellularLocation>
        <location evidence="1 7">Cell outer membrane</location>
        <topology evidence="1 7">Multi-pass membrane protein</topology>
    </subcellularLocation>
</comment>
<organism evidence="9 10">
    <name type="scientific">Cyclobacterium lianum</name>
    <dbReference type="NCBI Taxonomy" id="388280"/>
    <lineage>
        <taxon>Bacteria</taxon>
        <taxon>Pseudomonadati</taxon>
        <taxon>Bacteroidota</taxon>
        <taxon>Cytophagia</taxon>
        <taxon>Cytophagales</taxon>
        <taxon>Cyclobacteriaceae</taxon>
        <taxon>Cyclobacterium</taxon>
    </lineage>
</organism>
<protein>
    <submittedName>
        <fullName evidence="9">TonB-linked outer membrane protein, SusC/RagA family</fullName>
    </submittedName>
</protein>
<dbReference type="Gene3D" id="2.170.130.10">
    <property type="entry name" value="TonB-dependent receptor, plug domain"/>
    <property type="match status" value="1"/>
</dbReference>
<keyword evidence="3 7" id="KW-1134">Transmembrane beta strand</keyword>
<evidence type="ECO:0000313" key="9">
    <source>
        <dbReference type="EMBL" id="SHM58273.1"/>
    </source>
</evidence>
<reference evidence="9 10" key="1">
    <citation type="submission" date="2016-11" db="EMBL/GenBank/DDBJ databases">
        <authorList>
            <person name="Jaros S."/>
            <person name="Januszkiewicz K."/>
            <person name="Wedrychowicz H."/>
        </authorList>
    </citation>
    <scope>NUCLEOTIDE SEQUENCE [LARGE SCALE GENOMIC DNA]</scope>
    <source>
        <strain evidence="9 10">CGMCC 1.6102</strain>
    </source>
</reference>
<dbReference type="Gene3D" id="2.60.40.1120">
    <property type="entry name" value="Carboxypeptidase-like, regulatory domain"/>
    <property type="match status" value="1"/>
</dbReference>
<dbReference type="InterPro" id="IPR008969">
    <property type="entry name" value="CarboxyPept-like_regulatory"/>
</dbReference>
<keyword evidence="2 7" id="KW-0813">Transport</keyword>
<name>A0A1M7JZW9_9BACT</name>
<proteinExistence type="inferred from homology"/>
<evidence type="ECO:0000256" key="2">
    <source>
        <dbReference type="ARBA" id="ARBA00022448"/>
    </source>
</evidence>
<evidence type="ECO:0000256" key="1">
    <source>
        <dbReference type="ARBA" id="ARBA00004571"/>
    </source>
</evidence>
<dbReference type="NCBIfam" id="TIGR04056">
    <property type="entry name" value="OMP_RagA_SusC"/>
    <property type="match status" value="1"/>
</dbReference>
<dbReference type="OrthoDB" id="9768177at2"/>
<keyword evidence="4 7" id="KW-0812">Transmembrane</keyword>
<feature type="domain" description="TonB-dependent receptor plug" evidence="8">
    <location>
        <begin position="231"/>
        <end position="357"/>
    </location>
</feature>
<dbReference type="InterPro" id="IPR037066">
    <property type="entry name" value="Plug_dom_sf"/>
</dbReference>
<dbReference type="InterPro" id="IPR012910">
    <property type="entry name" value="Plug_dom"/>
</dbReference>
<dbReference type="InterPro" id="IPR023997">
    <property type="entry name" value="TonB-dep_OMP_SusC/RagA_CS"/>
</dbReference>
<dbReference type="Gene3D" id="2.40.170.20">
    <property type="entry name" value="TonB-dependent receptor, beta-barrel domain"/>
    <property type="match status" value="1"/>
</dbReference>